<accession>A0A2M8KR45</accession>
<dbReference type="Proteomes" id="UP000229554">
    <property type="component" value="Unassembled WGS sequence"/>
</dbReference>
<dbReference type="AlphaFoldDB" id="A0A2M8KR45"/>
<sequence length="57" mass="6182">MNAQCPVCDGMVTIAPDTIESEIIQCPECSAHLVVERIEGSHAVLTEAPKVEEDWGE</sequence>
<gene>
    <name evidence="1" type="ORF">COU88_05225</name>
</gene>
<dbReference type="Pfam" id="PF21344">
    <property type="entry name" value="Zn_ribbon_LysW"/>
    <property type="match status" value="1"/>
</dbReference>
<evidence type="ECO:0000313" key="1">
    <source>
        <dbReference type="EMBL" id="PJE62391.1"/>
    </source>
</evidence>
<protein>
    <submittedName>
        <fullName evidence="1">Lysine biosynthesis protein LysW</fullName>
    </submittedName>
</protein>
<dbReference type="PANTHER" id="PTHR40393:SF1">
    <property type="entry name" value="LYSINE BIOSYNTHESIS PROTEIN-RELATED"/>
    <property type="match status" value="1"/>
</dbReference>
<reference evidence="2" key="1">
    <citation type="submission" date="2017-09" db="EMBL/GenBank/DDBJ databases">
        <title>Depth-based differentiation of microbial function through sediment-hosted aquifers and enrichment of novel symbionts in the deep terrestrial subsurface.</title>
        <authorList>
            <person name="Probst A.J."/>
            <person name="Ladd B."/>
            <person name="Jarett J.K."/>
            <person name="Geller-Mcgrath D.E."/>
            <person name="Sieber C.M.K."/>
            <person name="Emerson J.B."/>
            <person name="Anantharaman K."/>
            <person name="Thomas B.C."/>
            <person name="Malmstrom R."/>
            <person name="Stieglmeier M."/>
            <person name="Klingl A."/>
            <person name="Woyke T."/>
            <person name="Ryan C.M."/>
            <person name="Banfield J.F."/>
        </authorList>
    </citation>
    <scope>NUCLEOTIDE SEQUENCE [LARGE SCALE GENOMIC DNA]</scope>
</reference>
<dbReference type="Gene3D" id="2.20.28.160">
    <property type="match status" value="1"/>
</dbReference>
<proteinExistence type="predicted"/>
<comment type="caution">
    <text evidence="1">The sequence shown here is derived from an EMBL/GenBank/DDBJ whole genome shotgun (WGS) entry which is preliminary data.</text>
</comment>
<evidence type="ECO:0000313" key="2">
    <source>
        <dbReference type="Proteomes" id="UP000229554"/>
    </source>
</evidence>
<organism evidence="1 2">
    <name type="scientific">Candidatus Roizmanbacteria bacterium CG10_big_fil_rev_8_21_14_0_10_39_6</name>
    <dbReference type="NCBI Taxonomy" id="1974853"/>
    <lineage>
        <taxon>Bacteria</taxon>
        <taxon>Candidatus Roizmaniibacteriota</taxon>
    </lineage>
</organism>
<name>A0A2M8KR45_9BACT</name>
<dbReference type="PANTHER" id="PTHR40393">
    <property type="entry name" value="LYSINE BIOSYNTHESIS PROTEIN-RELATED-RELATED"/>
    <property type="match status" value="1"/>
</dbReference>
<dbReference type="InterPro" id="IPR005906">
    <property type="entry name" value="LysW"/>
</dbReference>
<dbReference type="EMBL" id="PFED01000212">
    <property type="protein sequence ID" value="PJE62391.1"/>
    <property type="molecule type" value="Genomic_DNA"/>
</dbReference>